<dbReference type="PANTHER" id="PTHR43257">
    <property type="entry name" value="PYRUVATE DEHYDROGENASE E1 COMPONENT BETA SUBUNIT"/>
    <property type="match status" value="1"/>
</dbReference>
<evidence type="ECO:0000259" key="7">
    <source>
        <dbReference type="SMART" id="SM00861"/>
    </source>
</evidence>
<sequence>MAAASSLHAAAPAATPCAGLTSSQAARSVRVATAARRPGAGPGRLMARAAVAAKADAPFSAAASKSDGHELLLFESLREAVIEEMKLDPTVCVFGEDVGHYGGSYKVTKGLAEMFGDLRVLDTPIAENSFTGMGVGAAMKGLRPIVEGMNMGFLLLAYNQISNNCGMLHYTSGGQFKIPLVIRGPGGVGRQLGAEHSQRLESYFQSIPGLQMVAC</sequence>
<feature type="domain" description="Transketolase-like pyrimidine-binding" evidence="7">
    <location>
        <begin position="71"/>
        <end position="215"/>
    </location>
</feature>
<keyword evidence="3" id="KW-0786">Thiamine pyrophosphate</keyword>
<dbReference type="Gene3D" id="3.40.50.970">
    <property type="match status" value="1"/>
</dbReference>
<dbReference type="PANTHER" id="PTHR43257:SF2">
    <property type="entry name" value="PYRUVATE DEHYDROGENASE E1 COMPONENT SUBUNIT BETA"/>
    <property type="match status" value="1"/>
</dbReference>
<dbReference type="SUPFAM" id="SSF52518">
    <property type="entry name" value="Thiamin diphosphate-binding fold (THDP-binding)"/>
    <property type="match status" value="1"/>
</dbReference>
<dbReference type="SMART" id="SM00861">
    <property type="entry name" value="Transket_pyr"/>
    <property type="match status" value="1"/>
</dbReference>
<dbReference type="InterPro" id="IPR005475">
    <property type="entry name" value="Transketolase-like_Pyr-bd"/>
</dbReference>
<comment type="function">
    <text evidence="5">The pyruvate dehydrogenase complex catalyzes the overall conversion of pyruvate to acetyl-CoA and CO(2). It contains multiple copies of three enzymatic components: pyruvate dehydrogenase (E1), dihydrolipoamide acetyltransferase (E2) and lipoamide dehydrogenase (E3).</text>
</comment>
<dbReference type="InterPro" id="IPR029061">
    <property type="entry name" value="THDP-binding"/>
</dbReference>
<organism evidence="8">
    <name type="scientific">Arundo donax</name>
    <name type="common">Giant reed</name>
    <name type="synonym">Donax arundinaceus</name>
    <dbReference type="NCBI Taxonomy" id="35708"/>
    <lineage>
        <taxon>Eukaryota</taxon>
        <taxon>Viridiplantae</taxon>
        <taxon>Streptophyta</taxon>
        <taxon>Embryophyta</taxon>
        <taxon>Tracheophyta</taxon>
        <taxon>Spermatophyta</taxon>
        <taxon>Magnoliopsida</taxon>
        <taxon>Liliopsida</taxon>
        <taxon>Poales</taxon>
        <taxon>Poaceae</taxon>
        <taxon>PACMAD clade</taxon>
        <taxon>Arundinoideae</taxon>
        <taxon>Arundineae</taxon>
        <taxon>Arundo</taxon>
    </lineage>
</organism>
<dbReference type="EMBL" id="GBRH01220143">
    <property type="protein sequence ID" value="JAD77752.1"/>
    <property type="molecule type" value="Transcribed_RNA"/>
</dbReference>
<evidence type="ECO:0000256" key="1">
    <source>
        <dbReference type="ARBA" id="ARBA00001964"/>
    </source>
</evidence>
<protein>
    <recommendedName>
        <fullName evidence="2">pyruvate dehydrogenase (acetyl-transferring)</fullName>
        <ecNumber evidence="2">1.2.4.1</ecNumber>
    </recommendedName>
</protein>
<evidence type="ECO:0000256" key="6">
    <source>
        <dbReference type="ARBA" id="ARBA00051231"/>
    </source>
</evidence>
<keyword evidence="4" id="KW-0670">Pyruvate</keyword>
<dbReference type="AlphaFoldDB" id="A0A0A9D1W9"/>
<dbReference type="CDD" id="cd07036">
    <property type="entry name" value="TPP_PYR_E1-PDHc-beta_like"/>
    <property type="match status" value="1"/>
</dbReference>
<evidence type="ECO:0000256" key="5">
    <source>
        <dbReference type="ARBA" id="ARBA00025211"/>
    </source>
</evidence>
<reference evidence="8" key="1">
    <citation type="submission" date="2014-09" db="EMBL/GenBank/DDBJ databases">
        <authorList>
            <person name="Magalhaes I.L.F."/>
            <person name="Oliveira U."/>
            <person name="Santos F.R."/>
            <person name="Vidigal T.H.D.A."/>
            <person name="Brescovit A.D."/>
            <person name="Santos A.J."/>
        </authorList>
    </citation>
    <scope>NUCLEOTIDE SEQUENCE</scope>
    <source>
        <tissue evidence="8">Shoot tissue taken approximately 20 cm above the soil surface</tissue>
    </source>
</reference>
<dbReference type="EC" id="1.2.4.1" evidence="2"/>
<evidence type="ECO:0000313" key="8">
    <source>
        <dbReference type="EMBL" id="JAD77752.1"/>
    </source>
</evidence>
<comment type="catalytic activity">
    <reaction evidence="6">
        <text>N(6)-[(R)-lipoyl]-L-lysyl-[protein] + pyruvate + H(+) = N(6)-[(R)-S(8)-acetyldihydrolipoyl]-L-lysyl-[protein] + CO2</text>
        <dbReference type="Rhea" id="RHEA:19189"/>
        <dbReference type="Rhea" id="RHEA-COMP:10474"/>
        <dbReference type="Rhea" id="RHEA-COMP:10478"/>
        <dbReference type="ChEBI" id="CHEBI:15361"/>
        <dbReference type="ChEBI" id="CHEBI:15378"/>
        <dbReference type="ChEBI" id="CHEBI:16526"/>
        <dbReference type="ChEBI" id="CHEBI:83099"/>
        <dbReference type="ChEBI" id="CHEBI:83111"/>
        <dbReference type="EC" id="1.2.4.1"/>
    </reaction>
</comment>
<accession>A0A0A9D1W9</accession>
<name>A0A0A9D1W9_ARUDO</name>
<evidence type="ECO:0000256" key="2">
    <source>
        <dbReference type="ARBA" id="ARBA00012281"/>
    </source>
</evidence>
<dbReference type="GO" id="GO:0004739">
    <property type="term" value="F:pyruvate dehydrogenase (acetyl-transferring) activity"/>
    <property type="evidence" value="ECO:0007669"/>
    <property type="project" value="UniProtKB-EC"/>
</dbReference>
<reference evidence="8" key="2">
    <citation type="journal article" date="2015" name="Data Brief">
        <title>Shoot transcriptome of the giant reed, Arundo donax.</title>
        <authorList>
            <person name="Barrero R.A."/>
            <person name="Guerrero F.D."/>
            <person name="Moolhuijzen P."/>
            <person name="Goolsby J.A."/>
            <person name="Tidwell J."/>
            <person name="Bellgard S.E."/>
            <person name="Bellgard M.I."/>
        </authorList>
    </citation>
    <scope>NUCLEOTIDE SEQUENCE</scope>
    <source>
        <tissue evidence="8">Shoot tissue taken approximately 20 cm above the soil surface</tissue>
    </source>
</reference>
<evidence type="ECO:0000256" key="3">
    <source>
        <dbReference type="ARBA" id="ARBA00023052"/>
    </source>
</evidence>
<comment type="cofactor">
    <cofactor evidence="1">
        <name>thiamine diphosphate</name>
        <dbReference type="ChEBI" id="CHEBI:58937"/>
    </cofactor>
</comment>
<proteinExistence type="predicted"/>
<evidence type="ECO:0000256" key="4">
    <source>
        <dbReference type="ARBA" id="ARBA00023317"/>
    </source>
</evidence>
<dbReference type="Pfam" id="PF02779">
    <property type="entry name" value="Transket_pyr"/>
    <property type="match status" value="1"/>
</dbReference>